<evidence type="ECO:0000313" key="2">
    <source>
        <dbReference type="EMBL" id="CAF3091283.1"/>
    </source>
</evidence>
<dbReference type="Proteomes" id="UP000663825">
    <property type="component" value="Unassembled WGS sequence"/>
</dbReference>
<evidence type="ECO:0000313" key="4">
    <source>
        <dbReference type="EMBL" id="CAF3440768.1"/>
    </source>
</evidence>
<dbReference type="Proteomes" id="UP000663862">
    <property type="component" value="Unassembled WGS sequence"/>
</dbReference>
<dbReference type="EMBL" id="CAJOBO010000556">
    <property type="protein sequence ID" value="CAF4247108.1"/>
    <property type="molecule type" value="Genomic_DNA"/>
</dbReference>
<sequence length="195" mass="22189">MASARSKKPCVKCPKNAGIATCGGCQAWFCTKHFIEHRQGLGEAMERIGQQHDDLHKNLDANNIGYSLLSQINAWEQTSLNRIQEVAEKARIDLAKYIEEAKTQLTQSLNKIKNELTSSRASDDFTEIELKQWNTQLEKLGRMLEKPSSIDIVEGDQSQPLIRIIQRKGIFTNSMIKFLIVLILTVQLREMFTII</sequence>
<evidence type="ECO:0000313" key="6">
    <source>
        <dbReference type="EMBL" id="CAF4240723.1"/>
    </source>
</evidence>
<dbReference type="OrthoDB" id="10007612at2759"/>
<proteinExistence type="predicted"/>
<dbReference type="EMBL" id="CAJNYT010000881">
    <property type="protein sequence ID" value="CAF3380928.1"/>
    <property type="molecule type" value="Genomic_DNA"/>
</dbReference>
<dbReference type="EMBL" id="CAJOBQ010000065">
    <property type="protein sequence ID" value="CAF4240723.1"/>
    <property type="molecule type" value="Genomic_DNA"/>
</dbReference>
<dbReference type="Proteomes" id="UP000663872">
    <property type="component" value="Unassembled WGS sequence"/>
</dbReference>
<dbReference type="Proteomes" id="UP000663869">
    <property type="component" value="Unassembled WGS sequence"/>
</dbReference>
<dbReference type="EMBL" id="CAJOBR010000523">
    <property type="protein sequence ID" value="CAF4519226.1"/>
    <property type="molecule type" value="Genomic_DNA"/>
</dbReference>
<keyword evidence="1" id="KW-1133">Transmembrane helix</keyword>
<reference evidence="7" key="1">
    <citation type="submission" date="2021-02" db="EMBL/GenBank/DDBJ databases">
        <authorList>
            <person name="Nowell W R."/>
        </authorList>
    </citation>
    <scope>NUCLEOTIDE SEQUENCE</scope>
</reference>
<dbReference type="AlphaFoldDB" id="A0A820EE95"/>
<evidence type="ECO:0000313" key="8">
    <source>
        <dbReference type="EMBL" id="CAF4519226.1"/>
    </source>
</evidence>
<dbReference type="EMBL" id="CAJNYU010001455">
    <property type="protein sequence ID" value="CAF3440768.1"/>
    <property type="molecule type" value="Genomic_DNA"/>
</dbReference>
<gene>
    <name evidence="4" type="ORF">FME351_LOCUS12633</name>
    <name evidence="3" type="ORF">GRG538_LOCUS8191</name>
    <name evidence="7" type="ORF">HFQ381_LOCUS10219</name>
    <name evidence="5" type="ORF">LUA448_LOCUS32640</name>
    <name evidence="8" type="ORF">QYT958_LOCUS6071</name>
    <name evidence="2" type="ORF">TIS948_LOCUS6395</name>
    <name evidence="6" type="ORF">TSG867_LOCUS2453</name>
</gene>
<comment type="caution">
    <text evidence="7">The sequence shown here is derived from an EMBL/GenBank/DDBJ whole genome shotgun (WGS) entry which is preliminary data.</text>
</comment>
<dbReference type="Proteomes" id="UP000663851">
    <property type="component" value="Unassembled WGS sequence"/>
</dbReference>
<dbReference type="Proteomes" id="UP000663833">
    <property type="component" value="Unassembled WGS sequence"/>
</dbReference>
<feature type="transmembrane region" description="Helical" evidence="1">
    <location>
        <begin position="170"/>
        <end position="188"/>
    </location>
</feature>
<evidence type="ECO:0000256" key="1">
    <source>
        <dbReference type="SAM" id="Phobius"/>
    </source>
</evidence>
<dbReference type="EMBL" id="CAJNYD010004865">
    <property type="protein sequence ID" value="CAF3644620.1"/>
    <property type="molecule type" value="Genomic_DNA"/>
</dbReference>
<organism evidence="7 9">
    <name type="scientific">Rotaria socialis</name>
    <dbReference type="NCBI Taxonomy" id="392032"/>
    <lineage>
        <taxon>Eukaryota</taxon>
        <taxon>Metazoa</taxon>
        <taxon>Spiralia</taxon>
        <taxon>Gnathifera</taxon>
        <taxon>Rotifera</taxon>
        <taxon>Eurotatoria</taxon>
        <taxon>Bdelloidea</taxon>
        <taxon>Philodinida</taxon>
        <taxon>Philodinidae</taxon>
        <taxon>Rotaria</taxon>
    </lineage>
</organism>
<keyword evidence="1" id="KW-0472">Membrane</keyword>
<evidence type="ECO:0000313" key="5">
    <source>
        <dbReference type="EMBL" id="CAF3644620.1"/>
    </source>
</evidence>
<dbReference type="EMBL" id="CAJNXB010000761">
    <property type="protein sequence ID" value="CAF3091283.1"/>
    <property type="molecule type" value="Genomic_DNA"/>
</dbReference>
<keyword evidence="1" id="KW-0812">Transmembrane</keyword>
<accession>A0A820EE95</accession>
<name>A0A820EE95_9BILA</name>
<evidence type="ECO:0000313" key="3">
    <source>
        <dbReference type="EMBL" id="CAF3380928.1"/>
    </source>
</evidence>
<dbReference type="Proteomes" id="UP000663848">
    <property type="component" value="Unassembled WGS sequence"/>
</dbReference>
<evidence type="ECO:0008006" key="10">
    <source>
        <dbReference type="Google" id="ProtNLM"/>
    </source>
</evidence>
<evidence type="ECO:0000313" key="7">
    <source>
        <dbReference type="EMBL" id="CAF4247108.1"/>
    </source>
</evidence>
<evidence type="ECO:0000313" key="9">
    <source>
        <dbReference type="Proteomes" id="UP000663851"/>
    </source>
</evidence>
<protein>
    <recommendedName>
        <fullName evidence="10">B box-type domain-containing protein</fullName>
    </recommendedName>
</protein>